<dbReference type="InterPro" id="IPR051821">
    <property type="entry name" value="Asp/Asn_beta-hydroxylase"/>
</dbReference>
<feature type="compositionally biased region" description="Basic and acidic residues" evidence="4">
    <location>
        <begin position="92"/>
        <end position="106"/>
    </location>
</feature>
<dbReference type="AlphaFoldDB" id="A0A7S3D9I2"/>
<gene>
    <name evidence="6" type="ORF">PBIL07802_LOCUS12919</name>
</gene>
<dbReference type="EMBL" id="HBIB01019988">
    <property type="protein sequence ID" value="CAE0250714.1"/>
    <property type="molecule type" value="Transcribed_RNA"/>
</dbReference>
<evidence type="ECO:0000259" key="5">
    <source>
        <dbReference type="Pfam" id="PF05118"/>
    </source>
</evidence>
<accession>A0A7S3D9I2</accession>
<dbReference type="SUPFAM" id="SSF51197">
    <property type="entry name" value="Clavaminate synthase-like"/>
    <property type="match status" value="1"/>
</dbReference>
<comment type="similarity">
    <text evidence="1">Belongs to the aspartyl/asparaginyl beta-hydroxylase family.</text>
</comment>
<feature type="domain" description="Aspartyl/asparaginy/proline hydroxylase" evidence="5">
    <location>
        <begin position="176"/>
        <end position="333"/>
    </location>
</feature>
<dbReference type="PANTHER" id="PTHR46332:SF5">
    <property type="entry name" value="ASPARTATE BETA-HYDROXYLASE DOMAIN CONTAINING 2"/>
    <property type="match status" value="1"/>
</dbReference>
<organism evidence="6">
    <name type="scientific">Palpitomonas bilix</name>
    <dbReference type="NCBI Taxonomy" id="652834"/>
    <lineage>
        <taxon>Eukaryota</taxon>
        <taxon>Eukaryota incertae sedis</taxon>
    </lineage>
</organism>
<evidence type="ECO:0000256" key="1">
    <source>
        <dbReference type="ARBA" id="ARBA00007730"/>
    </source>
</evidence>
<evidence type="ECO:0000256" key="2">
    <source>
        <dbReference type="ARBA" id="ARBA00022964"/>
    </source>
</evidence>
<evidence type="ECO:0000256" key="4">
    <source>
        <dbReference type="SAM" id="MobiDB-lite"/>
    </source>
</evidence>
<protein>
    <recommendedName>
        <fullName evidence="5">Aspartyl/asparaginy/proline hydroxylase domain-containing protein</fullName>
    </recommendedName>
</protein>
<evidence type="ECO:0000313" key="6">
    <source>
        <dbReference type="EMBL" id="CAE0250714.1"/>
    </source>
</evidence>
<evidence type="ECO:0000256" key="3">
    <source>
        <dbReference type="ARBA" id="ARBA00023002"/>
    </source>
</evidence>
<name>A0A7S3D9I2_9EUKA</name>
<reference evidence="6" key="1">
    <citation type="submission" date="2021-01" db="EMBL/GenBank/DDBJ databases">
        <authorList>
            <person name="Corre E."/>
            <person name="Pelletier E."/>
            <person name="Niang G."/>
            <person name="Scheremetjew M."/>
            <person name="Finn R."/>
            <person name="Kale V."/>
            <person name="Holt S."/>
            <person name="Cochrane G."/>
            <person name="Meng A."/>
            <person name="Brown T."/>
            <person name="Cohen L."/>
        </authorList>
    </citation>
    <scope>NUCLEOTIDE SEQUENCE</scope>
    <source>
        <strain evidence="6">NIES-2562</strain>
    </source>
</reference>
<dbReference type="Gene3D" id="2.60.120.330">
    <property type="entry name" value="B-lactam Antibiotic, Isopenicillin N Synthase, Chain"/>
    <property type="match status" value="1"/>
</dbReference>
<dbReference type="Pfam" id="PF05118">
    <property type="entry name" value="Asp_Arg_Hydrox"/>
    <property type="match status" value="1"/>
</dbReference>
<dbReference type="InterPro" id="IPR007803">
    <property type="entry name" value="Asp/Arg/Pro-Hydrxlase"/>
</dbReference>
<keyword evidence="3" id="KW-0560">Oxidoreductase</keyword>
<sequence>MSEADVKSVLQFFHTKVAATARSPPDEVRKYMMSEEFARSFVGLFDEILPIFRQLQTEPFKSWWSQLLFDEDGSEFVSWPDEALKAYAQHRRLQEEEKKKEGKAGTEEAPLPHPDPILVEIGKNLTQARQEIQLTRGIDNLMVLLVSNAFFHFLSPPGLRFVEVREEAPRMQLLEDRFAEISAEVHAFLKSSTVEAIPTVEDVDIGQAYLSIGEEGKWRSLLLRAQFQNLDENLSHFPVLKEIFEELDDVVCMAMVSVLSGKRKIKHHHGLFWGIYRYHLPIIVPKQQGRQHITVGGIDREWEEGKAFLFDDNYSHGVLNEREGERVVLLIDTPKMYGNEVIDRINRRVLKVFNETEGMKLLRQRAELSTGVDE</sequence>
<keyword evidence="2" id="KW-0223">Dioxygenase</keyword>
<dbReference type="GO" id="GO:0051213">
    <property type="term" value="F:dioxygenase activity"/>
    <property type="evidence" value="ECO:0007669"/>
    <property type="project" value="UniProtKB-KW"/>
</dbReference>
<proteinExistence type="inferred from homology"/>
<dbReference type="InterPro" id="IPR027443">
    <property type="entry name" value="IPNS-like_sf"/>
</dbReference>
<dbReference type="PANTHER" id="PTHR46332">
    <property type="entry name" value="ASPARTATE BETA-HYDROXYLASE DOMAIN-CONTAINING PROTEIN 2"/>
    <property type="match status" value="1"/>
</dbReference>
<feature type="region of interest" description="Disordered" evidence="4">
    <location>
        <begin position="91"/>
        <end position="116"/>
    </location>
</feature>